<organism evidence="2 3">
    <name type="scientific">Temnothorax curvispinosus</name>
    <dbReference type="NCBI Taxonomy" id="300111"/>
    <lineage>
        <taxon>Eukaryota</taxon>
        <taxon>Metazoa</taxon>
        <taxon>Ecdysozoa</taxon>
        <taxon>Arthropoda</taxon>
        <taxon>Hexapoda</taxon>
        <taxon>Insecta</taxon>
        <taxon>Pterygota</taxon>
        <taxon>Neoptera</taxon>
        <taxon>Endopterygota</taxon>
        <taxon>Hymenoptera</taxon>
        <taxon>Apocrita</taxon>
        <taxon>Aculeata</taxon>
        <taxon>Formicoidea</taxon>
        <taxon>Formicidae</taxon>
        <taxon>Myrmicinae</taxon>
        <taxon>Temnothorax</taxon>
    </lineage>
</organism>
<evidence type="ECO:0000313" key="3">
    <source>
        <dbReference type="RefSeq" id="XP_024875565.1"/>
    </source>
</evidence>
<protein>
    <submittedName>
        <fullName evidence="3">Uncharacterized protein</fullName>
    </submittedName>
</protein>
<dbReference type="Proteomes" id="UP000504618">
    <property type="component" value="Unplaced"/>
</dbReference>
<reference evidence="3" key="1">
    <citation type="submission" date="2025-08" db="UniProtKB">
        <authorList>
            <consortium name="RefSeq"/>
        </authorList>
    </citation>
    <scope>IDENTIFICATION</scope>
    <source>
        <tissue evidence="3">Whole body</tissue>
    </source>
</reference>
<accession>A0A6J1Q3Q4</accession>
<evidence type="ECO:0000313" key="2">
    <source>
        <dbReference type="Proteomes" id="UP000504618"/>
    </source>
</evidence>
<name>A0A6J1Q3Q4_9HYME</name>
<dbReference type="RefSeq" id="XP_024875565.1">
    <property type="nucleotide sequence ID" value="XM_025019797.1"/>
</dbReference>
<evidence type="ECO:0000256" key="1">
    <source>
        <dbReference type="SAM" id="MobiDB-lite"/>
    </source>
</evidence>
<dbReference type="GeneID" id="112456973"/>
<proteinExistence type="predicted"/>
<gene>
    <name evidence="3" type="primary">LOC112456973</name>
</gene>
<dbReference type="AlphaFoldDB" id="A0A6J1Q3Q4"/>
<keyword evidence="2" id="KW-1185">Reference proteome</keyword>
<feature type="compositionally biased region" description="Basic and acidic residues" evidence="1">
    <location>
        <begin position="115"/>
        <end position="140"/>
    </location>
</feature>
<feature type="compositionally biased region" description="Basic and acidic residues" evidence="1">
    <location>
        <begin position="52"/>
        <end position="105"/>
    </location>
</feature>
<feature type="region of interest" description="Disordered" evidence="1">
    <location>
        <begin position="36"/>
        <end position="149"/>
    </location>
</feature>
<sequence>MIRPGITKGESTLAGRKKTKRIKGDITIERKIQRLKDEDQKKEWKKKIEKSKRKDDKRDDDHKESRYNSDHKSSKRNNEHRYFRRDDDHRDCKYNEDREDSRDSSVEANGKRKASPREKIGNRYYGEPDKPRENPEDAKQKQTIAYEVL</sequence>